<dbReference type="EMBL" id="JAHFXF010000695">
    <property type="protein sequence ID" value="KAG9683667.1"/>
    <property type="molecule type" value="Genomic_DNA"/>
</dbReference>
<protein>
    <recommendedName>
        <fullName evidence="3">hydroxymethylglutaryl-CoA lyase</fullName>
        <ecNumber evidence="3">4.1.3.4</ecNumber>
    </recommendedName>
</protein>
<evidence type="ECO:0000256" key="7">
    <source>
        <dbReference type="PROSITE-ProRule" id="PRU00042"/>
    </source>
</evidence>
<organism evidence="12 13">
    <name type="scientific">Aureobasidium melanogenum</name>
    <name type="common">Aureobasidium pullulans var. melanogenum</name>
    <dbReference type="NCBI Taxonomy" id="46634"/>
    <lineage>
        <taxon>Eukaryota</taxon>
        <taxon>Fungi</taxon>
        <taxon>Dikarya</taxon>
        <taxon>Ascomycota</taxon>
        <taxon>Pezizomycotina</taxon>
        <taxon>Dothideomycetes</taxon>
        <taxon>Dothideomycetidae</taxon>
        <taxon>Dothideales</taxon>
        <taxon>Saccotheciaceae</taxon>
        <taxon>Aureobasidium</taxon>
    </lineage>
</organism>
<feature type="domain" description="Pyruvate carboxyltransferase" evidence="11">
    <location>
        <begin position="476"/>
        <end position="746"/>
    </location>
</feature>
<reference evidence="12" key="1">
    <citation type="journal article" date="2021" name="J Fungi (Basel)">
        <title>Virulence traits and population genomics of the black yeast Aureobasidium melanogenum.</title>
        <authorList>
            <person name="Cernosa A."/>
            <person name="Sun X."/>
            <person name="Gostincar C."/>
            <person name="Fang C."/>
            <person name="Gunde-Cimerman N."/>
            <person name="Song Z."/>
        </authorList>
    </citation>
    <scope>NUCLEOTIDE SEQUENCE</scope>
    <source>
        <strain evidence="12">EXF-9911</strain>
    </source>
</reference>
<evidence type="ECO:0000313" key="13">
    <source>
        <dbReference type="Proteomes" id="UP000779574"/>
    </source>
</evidence>
<dbReference type="GO" id="GO:0046951">
    <property type="term" value="P:ketone body biosynthetic process"/>
    <property type="evidence" value="ECO:0007669"/>
    <property type="project" value="TreeGrafter"/>
</dbReference>
<dbReference type="PANTHER" id="PTHR42738">
    <property type="entry name" value="HYDROXYMETHYLGLUTARYL-COA LYASE"/>
    <property type="match status" value="1"/>
</dbReference>
<comment type="caution">
    <text evidence="12">The sequence shown here is derived from an EMBL/GenBank/DDBJ whole genome shotgun (WGS) entry which is preliminary data.</text>
</comment>
<reference evidence="12" key="2">
    <citation type="submission" date="2021-08" db="EMBL/GenBank/DDBJ databases">
        <authorList>
            <person name="Gostincar C."/>
            <person name="Sun X."/>
            <person name="Song Z."/>
            <person name="Gunde-Cimerman N."/>
        </authorList>
    </citation>
    <scope>NUCLEOTIDE SEQUENCE</scope>
    <source>
        <strain evidence="12">EXF-9911</strain>
    </source>
</reference>
<dbReference type="NCBIfam" id="NF004283">
    <property type="entry name" value="PRK05692.1"/>
    <property type="match status" value="1"/>
</dbReference>
<sequence length="800" mass="88439">MADPFSIAVSVAGLASLGIQLLQGLNQYAGSALDSKGRIKAISTDIDLTVQVVQTLDTTIQDDTNRAIIKDDAVRLIQDTIAQCREIFTKIQSTLPEYSATGRRKRDVITWPFIEPKLDLLRGNLEKLKTSLQLLMNVIILAAMSKRQVEQASLDQQRQQIEKLLEEKAAAEVRLQVLERDHAQFLAVGPSALSISDSTPPRPGQPAPGISLFMVEQSSDSGHTDQGQPSEADRKQSHAETDAQNDLLMTDLYCDYTACLQQTKMLQTSLEAALNEMFDLATGFPTVNSGLASHHRRFLARTVDESARETLECLDQRILRQSSNSEVIKQYNAVQLDQPSNNDVFLSPEYHQNWLQPTSQNARVEAQHFNGDDSILVTDDWAIIPSPGQPLSSTSQRDRKHSLLQGPSEVFSCDICSCHFLRWEHLKRHHDSHYTHSKPSEYVNYEKKFSRTGDLMQHPRTYSDSVVLSDRPQHDLQKLEVGPRDGLQNIKDVVPTATKIELINRLAQTGLQTIEATSFVSARWVPQLSDAKTVMESMKLSVAKGDISFPVLVPNMKGLEAALALDVKEIGIFLSASEGFIRNNINCSVEESLVRAQSVVERARGKNVRVRGYLSCVVDCPYDGKTSPLVVLKMAKKMLEMGCFEISLGDTTGTATPQDIRRLLEVLLREIPADKLAGHFHDSFGQAIANVKEAYRLGIRAFDSSVGGLGGCPYSPGAKGNVATEDLVFCFESMGINTGVDLAKLANIGDWICQQLRVPNSSQIGSALVASSKWAEEAKDTPKQTSAVSSEWRHLSHLIY</sequence>
<evidence type="ECO:0000256" key="9">
    <source>
        <dbReference type="SAM" id="MobiDB-lite"/>
    </source>
</evidence>
<dbReference type="GO" id="GO:0006552">
    <property type="term" value="P:L-leucine catabolic process"/>
    <property type="evidence" value="ECO:0007669"/>
    <property type="project" value="TreeGrafter"/>
</dbReference>
<dbReference type="GO" id="GO:0004419">
    <property type="term" value="F:hydroxymethylglutaryl-CoA lyase activity"/>
    <property type="evidence" value="ECO:0007669"/>
    <property type="project" value="UniProtKB-EC"/>
</dbReference>
<feature type="compositionally biased region" description="Polar residues" evidence="9">
    <location>
        <begin position="217"/>
        <end position="229"/>
    </location>
</feature>
<evidence type="ECO:0000256" key="4">
    <source>
        <dbReference type="ARBA" id="ARBA00022723"/>
    </source>
</evidence>
<feature type="non-terminal residue" evidence="12">
    <location>
        <position position="1"/>
    </location>
</feature>
<dbReference type="Proteomes" id="UP000779574">
    <property type="component" value="Unassembled WGS sequence"/>
</dbReference>
<feature type="compositionally biased region" description="Basic and acidic residues" evidence="9">
    <location>
        <begin position="231"/>
        <end position="240"/>
    </location>
</feature>
<keyword evidence="5" id="KW-0456">Lyase</keyword>
<dbReference type="PROSITE" id="PS50157">
    <property type="entry name" value="ZINC_FINGER_C2H2_2"/>
    <property type="match status" value="1"/>
</dbReference>
<dbReference type="InterPro" id="IPR013087">
    <property type="entry name" value="Znf_C2H2_type"/>
</dbReference>
<evidence type="ECO:0000256" key="1">
    <source>
        <dbReference type="ARBA" id="ARBA00005143"/>
    </source>
</evidence>
<keyword evidence="7" id="KW-0863">Zinc-finger</keyword>
<dbReference type="CDD" id="cd07938">
    <property type="entry name" value="DRE_TIM_HMGL"/>
    <property type="match status" value="1"/>
</dbReference>
<dbReference type="PROSITE" id="PS00028">
    <property type="entry name" value="ZINC_FINGER_C2H2_1"/>
    <property type="match status" value="1"/>
</dbReference>
<dbReference type="Pfam" id="PF00682">
    <property type="entry name" value="HMGL-like"/>
    <property type="match status" value="1"/>
</dbReference>
<evidence type="ECO:0000259" key="10">
    <source>
        <dbReference type="PROSITE" id="PS50157"/>
    </source>
</evidence>
<feature type="domain" description="C2H2-type" evidence="10">
    <location>
        <begin position="411"/>
        <end position="439"/>
    </location>
</feature>
<comment type="similarity">
    <text evidence="2">Belongs to the HMG-CoA lyase family.</text>
</comment>
<evidence type="ECO:0000256" key="3">
    <source>
        <dbReference type="ARBA" id="ARBA00012910"/>
    </source>
</evidence>
<evidence type="ECO:0000313" key="12">
    <source>
        <dbReference type="EMBL" id="KAG9683667.1"/>
    </source>
</evidence>
<dbReference type="InterPro" id="IPR013785">
    <property type="entry name" value="Aldolase_TIM"/>
</dbReference>
<dbReference type="Gene3D" id="3.20.20.70">
    <property type="entry name" value="Aldolase class I"/>
    <property type="match status" value="1"/>
</dbReference>
<evidence type="ECO:0000259" key="11">
    <source>
        <dbReference type="PROSITE" id="PS50991"/>
    </source>
</evidence>
<evidence type="ECO:0000256" key="6">
    <source>
        <dbReference type="ARBA" id="ARBA00049877"/>
    </source>
</evidence>
<dbReference type="PROSITE" id="PS50991">
    <property type="entry name" value="PYR_CT"/>
    <property type="match status" value="1"/>
</dbReference>
<keyword evidence="8" id="KW-0175">Coiled coil</keyword>
<keyword evidence="7" id="KW-0862">Zinc</keyword>
<gene>
    <name evidence="12" type="ORF">KCU76_g12948</name>
</gene>
<dbReference type="InterPro" id="IPR000891">
    <property type="entry name" value="PYR_CT"/>
</dbReference>
<dbReference type="PANTHER" id="PTHR42738:SF17">
    <property type="entry name" value="HYDROXYMETHYLGLUTARYL-COA LYASE"/>
    <property type="match status" value="1"/>
</dbReference>
<proteinExistence type="inferred from homology"/>
<dbReference type="FunFam" id="3.20.20.70:FF:000201">
    <property type="entry name" value="Hydroxymethylglutaryl-CoA lyase"/>
    <property type="match status" value="1"/>
</dbReference>
<comment type="catalytic activity">
    <reaction evidence="6">
        <text>(3S)-3-hydroxy-3-methylglutaryl-CoA = acetoacetate + acetyl-CoA</text>
        <dbReference type="Rhea" id="RHEA:24404"/>
        <dbReference type="ChEBI" id="CHEBI:13705"/>
        <dbReference type="ChEBI" id="CHEBI:43074"/>
        <dbReference type="ChEBI" id="CHEBI:57288"/>
        <dbReference type="EC" id="4.1.3.4"/>
    </reaction>
</comment>
<accession>A0A9P8E981</accession>
<evidence type="ECO:0000256" key="8">
    <source>
        <dbReference type="SAM" id="Coils"/>
    </source>
</evidence>
<dbReference type="AlphaFoldDB" id="A0A9P8E981"/>
<comment type="pathway">
    <text evidence="1">Metabolic intermediate metabolism; (S)-3-hydroxy-3-methylglutaryl-CoA degradation; acetoacetate from (S)-3-hydroxy-3-methylglutaryl-CoA: step 1/1.</text>
</comment>
<feature type="region of interest" description="Disordered" evidence="9">
    <location>
        <begin position="217"/>
        <end position="240"/>
    </location>
</feature>
<dbReference type="EC" id="4.1.3.4" evidence="3"/>
<name>A0A9P8E981_AURME</name>
<dbReference type="SUPFAM" id="SSF51569">
    <property type="entry name" value="Aldolase"/>
    <property type="match status" value="1"/>
</dbReference>
<dbReference type="OrthoDB" id="10253869at2759"/>
<dbReference type="InterPro" id="IPR043594">
    <property type="entry name" value="HMGL"/>
</dbReference>
<evidence type="ECO:0000256" key="5">
    <source>
        <dbReference type="ARBA" id="ARBA00023239"/>
    </source>
</evidence>
<keyword evidence="4" id="KW-0479">Metal-binding</keyword>
<feature type="coiled-coil region" evidence="8">
    <location>
        <begin position="118"/>
        <end position="181"/>
    </location>
</feature>
<dbReference type="GO" id="GO:0008270">
    <property type="term" value="F:zinc ion binding"/>
    <property type="evidence" value="ECO:0007669"/>
    <property type="project" value="UniProtKB-KW"/>
</dbReference>
<evidence type="ECO:0000256" key="2">
    <source>
        <dbReference type="ARBA" id="ARBA00009405"/>
    </source>
</evidence>